<gene>
    <name evidence="1" type="ORF">NBEOAGPD_1922</name>
</gene>
<name>A0AA37MBD0_9HYPH</name>
<comment type="caution">
    <text evidence="1">The sequence shown here is derived from an EMBL/GenBank/DDBJ whole genome shotgun (WGS) entry which is preliminary data.</text>
</comment>
<evidence type="ECO:0000313" key="2">
    <source>
        <dbReference type="Proteomes" id="UP001055108"/>
    </source>
</evidence>
<proteinExistence type="predicted"/>
<reference evidence="1" key="1">
    <citation type="journal article" date="2016" name="Front. Microbiol.">
        <title>Genome Sequence of the Piezophilic, Mesophilic Sulfate-Reducing Bacterium Desulfovibrio indicus J2T.</title>
        <authorList>
            <person name="Cao J."/>
            <person name="Maignien L."/>
            <person name="Shao Z."/>
            <person name="Alain K."/>
            <person name="Jebbar M."/>
        </authorList>
    </citation>
    <scope>NUCLEOTIDE SEQUENCE</scope>
    <source>
        <strain evidence="1">NBRC 103626</strain>
    </source>
</reference>
<reference evidence="1" key="2">
    <citation type="submission" date="2021-08" db="EMBL/GenBank/DDBJ databases">
        <authorList>
            <person name="Tani A."/>
            <person name="Ola A."/>
            <person name="Ogura Y."/>
            <person name="Katsura K."/>
            <person name="Hayashi T."/>
        </authorList>
    </citation>
    <scope>NUCLEOTIDE SEQUENCE</scope>
    <source>
        <strain evidence="1">NBRC 103626</strain>
    </source>
</reference>
<protein>
    <submittedName>
        <fullName evidence="1">Uncharacterized protein</fullName>
    </submittedName>
</protein>
<keyword evidence="2" id="KW-1185">Reference proteome</keyword>
<dbReference type="EMBL" id="BPQM01000041">
    <property type="protein sequence ID" value="GJD78704.1"/>
    <property type="molecule type" value="Genomic_DNA"/>
</dbReference>
<accession>A0AA37MBD0</accession>
<dbReference type="AlphaFoldDB" id="A0AA37MBD0"/>
<dbReference type="RefSeq" id="WP_238302396.1">
    <property type="nucleotide sequence ID" value="NZ_BPQM01000041.1"/>
</dbReference>
<evidence type="ECO:0000313" key="1">
    <source>
        <dbReference type="EMBL" id="GJD78704.1"/>
    </source>
</evidence>
<organism evidence="1 2">
    <name type="scientific">Methylobacterium gregans</name>
    <dbReference type="NCBI Taxonomy" id="374424"/>
    <lineage>
        <taxon>Bacteria</taxon>
        <taxon>Pseudomonadati</taxon>
        <taxon>Pseudomonadota</taxon>
        <taxon>Alphaproteobacteria</taxon>
        <taxon>Hyphomicrobiales</taxon>
        <taxon>Methylobacteriaceae</taxon>
        <taxon>Methylobacterium</taxon>
    </lineage>
</organism>
<dbReference type="Proteomes" id="UP001055108">
    <property type="component" value="Unassembled WGS sequence"/>
</dbReference>
<sequence length="68" mass="7603">MPATTLSPTRADAFPARATSARPPLLRLWLGRIRARRALAALHPDQVREAGLDAFRLRAEIAKPFWRG</sequence>